<evidence type="ECO:0000313" key="2">
    <source>
        <dbReference type="EMBL" id="MRH44765.1"/>
    </source>
</evidence>
<comment type="caution">
    <text evidence="2">The sequence shown here is derived from an EMBL/GenBank/DDBJ whole genome shotgun (WGS) entry which is preliminary data.</text>
</comment>
<proteinExistence type="predicted"/>
<organism evidence="2 3">
    <name type="scientific">Aquibacillus halophilus</name>
    <dbReference type="NCBI Taxonomy" id="930132"/>
    <lineage>
        <taxon>Bacteria</taxon>
        <taxon>Bacillati</taxon>
        <taxon>Bacillota</taxon>
        <taxon>Bacilli</taxon>
        <taxon>Bacillales</taxon>
        <taxon>Bacillaceae</taxon>
        <taxon>Aquibacillus</taxon>
    </lineage>
</organism>
<keyword evidence="1" id="KW-0812">Transmembrane</keyword>
<sequence length="64" mass="7716">MMEFLYFPEDKSLYFPAIISLLFFVIGAFVAMYLFHKSSKKEERRIDEKYQSEIYQSTTDETNK</sequence>
<dbReference type="RefSeq" id="WP_153738366.1">
    <property type="nucleotide sequence ID" value="NZ_WJNG01000018.1"/>
</dbReference>
<evidence type="ECO:0000313" key="3">
    <source>
        <dbReference type="Proteomes" id="UP000799092"/>
    </source>
</evidence>
<name>A0A6A8DGF8_9BACI</name>
<keyword evidence="3" id="KW-1185">Reference proteome</keyword>
<protein>
    <submittedName>
        <fullName evidence="2">Uncharacterized protein</fullName>
    </submittedName>
</protein>
<feature type="transmembrane region" description="Helical" evidence="1">
    <location>
        <begin position="12"/>
        <end position="35"/>
    </location>
</feature>
<keyword evidence="1" id="KW-1133">Transmembrane helix</keyword>
<reference evidence="2" key="1">
    <citation type="submission" date="2019-11" db="EMBL/GenBank/DDBJ databases">
        <authorList>
            <person name="Li J."/>
        </authorList>
    </citation>
    <scope>NUCLEOTIDE SEQUENCE</scope>
    <source>
        <strain evidence="2">B6B</strain>
    </source>
</reference>
<dbReference type="AlphaFoldDB" id="A0A6A8DGF8"/>
<dbReference type="OrthoDB" id="2390218at2"/>
<evidence type="ECO:0000256" key="1">
    <source>
        <dbReference type="SAM" id="Phobius"/>
    </source>
</evidence>
<dbReference type="EMBL" id="WJNG01000018">
    <property type="protein sequence ID" value="MRH44765.1"/>
    <property type="molecule type" value="Genomic_DNA"/>
</dbReference>
<dbReference type="Proteomes" id="UP000799092">
    <property type="component" value="Unassembled WGS sequence"/>
</dbReference>
<gene>
    <name evidence="2" type="ORF">GH741_19125</name>
</gene>
<keyword evidence="1" id="KW-0472">Membrane</keyword>
<accession>A0A6A8DGF8</accession>